<dbReference type="EMBL" id="LLKB01000005">
    <property type="protein sequence ID" value="KQC84609.1"/>
    <property type="molecule type" value="Genomic_DNA"/>
</dbReference>
<dbReference type="GO" id="GO:0043571">
    <property type="term" value="P:maintenance of CRISPR repeat elements"/>
    <property type="evidence" value="ECO:0007669"/>
    <property type="project" value="UniProtKB-UniRule"/>
</dbReference>
<evidence type="ECO:0000256" key="2">
    <source>
        <dbReference type="ARBA" id="ARBA00009959"/>
    </source>
</evidence>
<evidence type="ECO:0000256" key="4">
    <source>
        <dbReference type="ARBA" id="ARBA00022723"/>
    </source>
</evidence>
<keyword evidence="11" id="KW-1185">Reference proteome</keyword>
<comment type="cofactor">
    <cofactor evidence="1 9">
        <name>Mg(2+)</name>
        <dbReference type="ChEBI" id="CHEBI:18420"/>
    </cofactor>
</comment>
<dbReference type="GO" id="GO:0016787">
    <property type="term" value="F:hydrolase activity"/>
    <property type="evidence" value="ECO:0007669"/>
    <property type="project" value="UniProtKB-KW"/>
</dbReference>
<sequence length="109" mass="12788">MEDEELLFENYTFEEPKGKVDSFSLLIYDIVDNKKRTKFAKYMESYGTRVQKSAFEIRVNKRLFKQMVSGIPQYVSNEDSVKLYKIHGNGEVMCWGNAKPEISEEVLIF</sequence>
<evidence type="ECO:0000256" key="5">
    <source>
        <dbReference type="ARBA" id="ARBA00022759"/>
    </source>
</evidence>
<keyword evidence="8 9" id="KW-0051">Antiviral defense</keyword>
<comment type="function">
    <text evidence="9">CRISPR (clustered regularly interspaced short palindromic repeat), is an adaptive immune system that provides protection against mobile genetic elements (viruses, transposable elements and conjugative plasmids). CRISPR clusters contain sequences complementary to antecedent mobile elements and target invading nucleic acids. CRISPR clusters are transcribed and processed into CRISPR RNA (crRNA). Functions as a ssRNA-specific endoribonuclease. Involved in the integration of spacer DNA into the CRISPR cassette.</text>
</comment>
<protein>
    <recommendedName>
        <fullName evidence="9">CRISPR-associated endoribonuclease Cas2</fullName>
        <ecNumber evidence="9">3.1.-.-</ecNumber>
    </recommendedName>
</protein>
<evidence type="ECO:0000256" key="9">
    <source>
        <dbReference type="HAMAP-Rule" id="MF_01471"/>
    </source>
</evidence>
<name>A0AAW3JR26_9FIRM</name>
<reference evidence="10 11" key="1">
    <citation type="submission" date="2015-10" db="EMBL/GenBank/DDBJ databases">
        <title>Butyribacter intestini gen. nov., sp. nov., a butyric acid-producing bacterium of the family Lachnospiraceae isolated from the human faeces.</title>
        <authorList>
            <person name="Zou Y."/>
            <person name="Xue W."/>
            <person name="Luo G."/>
            <person name="Lv M."/>
        </authorList>
    </citation>
    <scope>NUCLEOTIDE SEQUENCE [LARGE SCALE GENOMIC DNA]</scope>
    <source>
        <strain evidence="10 11">TF01-11</strain>
    </source>
</reference>
<dbReference type="PANTHER" id="PTHR34405">
    <property type="entry name" value="CRISPR-ASSOCIATED ENDORIBONUCLEASE CAS2"/>
    <property type="match status" value="1"/>
</dbReference>
<dbReference type="AlphaFoldDB" id="A0AAW3JR26"/>
<dbReference type="NCBIfam" id="TIGR01573">
    <property type="entry name" value="cas2"/>
    <property type="match status" value="1"/>
</dbReference>
<organism evidence="10 11">
    <name type="scientific">Butyribacter intestini</name>
    <dbReference type="NCBI Taxonomy" id="1703332"/>
    <lineage>
        <taxon>Bacteria</taxon>
        <taxon>Bacillati</taxon>
        <taxon>Bacillota</taxon>
        <taxon>Clostridia</taxon>
        <taxon>Lachnospirales</taxon>
        <taxon>Lachnospiraceae</taxon>
        <taxon>Butyribacter</taxon>
    </lineage>
</organism>
<dbReference type="InterPro" id="IPR021127">
    <property type="entry name" value="CRISPR_associated_Cas2"/>
</dbReference>
<evidence type="ECO:0000313" key="11">
    <source>
        <dbReference type="Proteomes" id="UP000050833"/>
    </source>
</evidence>
<dbReference type="RefSeq" id="WP_022014558.1">
    <property type="nucleotide sequence ID" value="NZ_DBGBRS010000058.1"/>
</dbReference>
<evidence type="ECO:0000256" key="1">
    <source>
        <dbReference type="ARBA" id="ARBA00001946"/>
    </source>
</evidence>
<comment type="similarity">
    <text evidence="2 9">Belongs to the CRISPR-associated endoribonuclease Cas2 protein family.</text>
</comment>
<dbReference type="SUPFAM" id="SSF143430">
    <property type="entry name" value="TTP0101/SSO1404-like"/>
    <property type="match status" value="1"/>
</dbReference>
<proteinExistence type="inferred from homology"/>
<dbReference type="GO" id="GO:0004521">
    <property type="term" value="F:RNA endonuclease activity"/>
    <property type="evidence" value="ECO:0007669"/>
    <property type="project" value="InterPro"/>
</dbReference>
<dbReference type="CDD" id="cd09725">
    <property type="entry name" value="Cas2_I_II_III"/>
    <property type="match status" value="1"/>
</dbReference>
<dbReference type="HAMAP" id="MF_01471">
    <property type="entry name" value="Cas2"/>
    <property type="match status" value="1"/>
</dbReference>
<dbReference type="InterPro" id="IPR019199">
    <property type="entry name" value="Virulence_VapD/CRISPR_Cas2"/>
</dbReference>
<dbReference type="PANTHER" id="PTHR34405:SF3">
    <property type="entry name" value="CRISPR-ASSOCIATED ENDORIBONUCLEASE CAS2 3"/>
    <property type="match status" value="1"/>
</dbReference>
<evidence type="ECO:0000256" key="7">
    <source>
        <dbReference type="ARBA" id="ARBA00022842"/>
    </source>
</evidence>
<evidence type="ECO:0000256" key="6">
    <source>
        <dbReference type="ARBA" id="ARBA00022801"/>
    </source>
</evidence>
<dbReference type="Pfam" id="PF09827">
    <property type="entry name" value="CRISPR_Cas2"/>
    <property type="match status" value="1"/>
</dbReference>
<keyword evidence="4 9" id="KW-0479">Metal-binding</keyword>
<feature type="binding site" evidence="9">
    <location>
        <position position="29"/>
    </location>
    <ligand>
        <name>Mg(2+)</name>
        <dbReference type="ChEBI" id="CHEBI:18420"/>
        <note>catalytic</note>
    </ligand>
</feature>
<dbReference type="Gene3D" id="3.30.70.240">
    <property type="match status" value="1"/>
</dbReference>
<dbReference type="GO" id="GO:0051607">
    <property type="term" value="P:defense response to virus"/>
    <property type="evidence" value="ECO:0007669"/>
    <property type="project" value="UniProtKB-UniRule"/>
</dbReference>
<keyword evidence="3 9" id="KW-0540">Nuclease</keyword>
<evidence type="ECO:0000256" key="3">
    <source>
        <dbReference type="ARBA" id="ARBA00022722"/>
    </source>
</evidence>
<keyword evidence="6 9" id="KW-0378">Hydrolase</keyword>
<comment type="subunit">
    <text evidence="9">Homodimer, forms a heterotetramer with a Cas1 homodimer.</text>
</comment>
<dbReference type="Proteomes" id="UP000050833">
    <property type="component" value="Unassembled WGS sequence"/>
</dbReference>
<keyword evidence="5 9" id="KW-0255">Endonuclease</keyword>
<evidence type="ECO:0000313" key="10">
    <source>
        <dbReference type="EMBL" id="KQC84609.1"/>
    </source>
</evidence>
<dbReference type="GO" id="GO:0046872">
    <property type="term" value="F:metal ion binding"/>
    <property type="evidence" value="ECO:0007669"/>
    <property type="project" value="UniProtKB-UniRule"/>
</dbReference>
<keyword evidence="7 9" id="KW-0460">Magnesium</keyword>
<dbReference type="EC" id="3.1.-.-" evidence="9"/>
<evidence type="ECO:0000256" key="8">
    <source>
        <dbReference type="ARBA" id="ARBA00023118"/>
    </source>
</evidence>
<comment type="caution">
    <text evidence="10">The sequence shown here is derived from an EMBL/GenBank/DDBJ whole genome shotgun (WGS) entry which is preliminary data.</text>
</comment>
<accession>A0AAW3JR26</accession>
<gene>
    <name evidence="9" type="primary">cas2</name>
    <name evidence="10" type="ORF">APZ18_07640</name>
</gene>